<dbReference type="InterPro" id="IPR008979">
    <property type="entry name" value="Galactose-bd-like_sf"/>
</dbReference>
<feature type="domain" description="CBM6" evidence="6">
    <location>
        <begin position="27"/>
        <end position="148"/>
    </location>
</feature>
<dbReference type="InterPro" id="IPR017853">
    <property type="entry name" value="GH"/>
</dbReference>
<dbReference type="InterPro" id="IPR005084">
    <property type="entry name" value="CBM6"/>
</dbReference>
<proteinExistence type="inferred from homology"/>
<dbReference type="Gene3D" id="2.60.40.1180">
    <property type="entry name" value="Golgi alpha-mannosidase II"/>
    <property type="match status" value="1"/>
</dbReference>
<dbReference type="GO" id="GO:0030246">
    <property type="term" value="F:carbohydrate binding"/>
    <property type="evidence" value="ECO:0007669"/>
    <property type="project" value="InterPro"/>
</dbReference>
<dbReference type="RefSeq" id="WP_183867089.1">
    <property type="nucleotide sequence ID" value="NZ_JACHCF010000004.1"/>
</dbReference>
<evidence type="ECO:0000313" key="8">
    <source>
        <dbReference type="Proteomes" id="UP000537718"/>
    </source>
</evidence>
<keyword evidence="4 7" id="KW-0326">Glycosidase</keyword>
<dbReference type="Gene3D" id="2.60.120.260">
    <property type="entry name" value="Galactose-binding domain-like"/>
    <property type="match status" value="1"/>
</dbReference>
<dbReference type="InterPro" id="IPR013780">
    <property type="entry name" value="Glyco_hydro_b"/>
</dbReference>
<feature type="signal peptide" evidence="5">
    <location>
        <begin position="1"/>
        <end position="24"/>
    </location>
</feature>
<dbReference type="SUPFAM" id="SSF49785">
    <property type="entry name" value="Galactose-binding domain-like"/>
    <property type="match status" value="1"/>
</dbReference>
<keyword evidence="3 7" id="KW-0378">Hydrolase</keyword>
<dbReference type="SUPFAM" id="SSF51011">
    <property type="entry name" value="Glycosyl hydrolase domain"/>
    <property type="match status" value="1"/>
</dbReference>
<dbReference type="EMBL" id="JACHCF010000004">
    <property type="protein sequence ID" value="MBB5621108.1"/>
    <property type="molecule type" value="Genomic_DNA"/>
</dbReference>
<evidence type="ECO:0000256" key="3">
    <source>
        <dbReference type="ARBA" id="ARBA00022801"/>
    </source>
</evidence>
<dbReference type="PANTHER" id="PTHR11452:SF75">
    <property type="entry name" value="ALPHA-GALACTOSIDASE MEL1"/>
    <property type="match status" value="1"/>
</dbReference>
<dbReference type="Pfam" id="PF17801">
    <property type="entry name" value="Melibiase_C"/>
    <property type="match status" value="1"/>
</dbReference>
<name>A0A7W8YSN8_9SPHI</name>
<dbReference type="CDD" id="cd04081">
    <property type="entry name" value="CBM35_galactosidase-like"/>
    <property type="match status" value="1"/>
</dbReference>
<organism evidence="7 8">
    <name type="scientific">Pedobacter cryoconitis</name>
    <dbReference type="NCBI Taxonomy" id="188932"/>
    <lineage>
        <taxon>Bacteria</taxon>
        <taxon>Pseudomonadati</taxon>
        <taxon>Bacteroidota</taxon>
        <taxon>Sphingobacteriia</taxon>
        <taxon>Sphingobacteriales</taxon>
        <taxon>Sphingobacteriaceae</taxon>
        <taxon>Pedobacter</taxon>
    </lineage>
</organism>
<evidence type="ECO:0000256" key="2">
    <source>
        <dbReference type="ARBA" id="ARBA00022729"/>
    </source>
</evidence>
<dbReference type="EC" id="3.2.1.22" evidence="7"/>
<dbReference type="InterPro" id="IPR002241">
    <property type="entry name" value="Glyco_hydro_27"/>
</dbReference>
<dbReference type="GO" id="GO:0005975">
    <property type="term" value="P:carbohydrate metabolic process"/>
    <property type="evidence" value="ECO:0007669"/>
    <property type="project" value="InterPro"/>
</dbReference>
<dbReference type="InterPro" id="IPR013785">
    <property type="entry name" value="Aldolase_TIM"/>
</dbReference>
<evidence type="ECO:0000313" key="7">
    <source>
        <dbReference type="EMBL" id="MBB5621108.1"/>
    </source>
</evidence>
<gene>
    <name evidence="7" type="ORF">HDE69_002161</name>
</gene>
<dbReference type="Gene3D" id="3.20.20.70">
    <property type="entry name" value="Aldolase class I"/>
    <property type="match status" value="1"/>
</dbReference>
<reference evidence="7 8" key="1">
    <citation type="submission" date="2020-08" db="EMBL/GenBank/DDBJ databases">
        <title>Genomic Encyclopedia of Type Strains, Phase IV (KMG-V): Genome sequencing to study the core and pangenomes of soil and plant-associated prokaryotes.</title>
        <authorList>
            <person name="Whitman W."/>
        </authorList>
    </citation>
    <scope>NUCLEOTIDE SEQUENCE [LARGE SCALE GENOMIC DNA]</scope>
    <source>
        <strain evidence="7 8">MP7CTX6</strain>
    </source>
</reference>
<evidence type="ECO:0000256" key="1">
    <source>
        <dbReference type="ARBA" id="ARBA00009743"/>
    </source>
</evidence>
<comment type="similarity">
    <text evidence="1">Belongs to the glycosyl hydrolase 27 family.</text>
</comment>
<dbReference type="SUPFAM" id="SSF51445">
    <property type="entry name" value="(Trans)glycosidases"/>
    <property type="match status" value="1"/>
</dbReference>
<dbReference type="AlphaFoldDB" id="A0A7W8YSN8"/>
<evidence type="ECO:0000259" key="6">
    <source>
        <dbReference type="PROSITE" id="PS51175"/>
    </source>
</evidence>
<dbReference type="Proteomes" id="UP000537718">
    <property type="component" value="Unassembled WGS sequence"/>
</dbReference>
<dbReference type="InterPro" id="IPR041233">
    <property type="entry name" value="Melibiase_C"/>
</dbReference>
<protein>
    <submittedName>
        <fullName evidence="7">Alpha-galactosidase</fullName>
        <ecNumber evidence="7">3.2.1.22</ecNumber>
    </submittedName>
</protein>
<sequence>MRSLFHIAALACILFISPMKSVLAQQTTYEAEFGVLANGANIQNCTTCSGAKMVGNLGGTTNGSQVNTVNVNTAGTYNLTIYYATNDPRSLFLKVNNSTSVELPCFPSGGWSTVAAVTTIVTLNQGNNMIRLDNSSGWAPNVDKLEISPLDAAVKTINFGTGNRIAYNLSTGKYDVYFNNTKTIIDAYASAKANATNSSTGYTTRTYAAVAINDGFGAGTKHTISMSGNGLIPMQQVFYVYNSRNYFYTEVILNGAGANSYYMSPLVSTNSKLPFSGDLKALYVPFDNDTFIRYDAKSLSSAVNTTSAEVSAIYDNNSRNGLVFGSIEHSDWKTGIKINGTGTNLNALEIFGGFVEEQTTRDKRGHGWVGVGTSTAKSPKMLVGYFNDWREGMEEYGKSNSIAESRYIFSWTQPTPFGWNSWGAIQSNLSLTNAKGVVDFVNTSLKGYRNGNTAYIDLDSYWDNLNDSQLKEFADYCKSKGLKPGIYWAPFVDWSKTSRTVEGSSVNYTEIWTKQNGAYHDLDGCRAIDPTHPATKQRIAYMIGRFKTAGFEMIKIDFIGHAAIEADSYYDPSVHTGMQAFRKGMEYLTDQLEGKMLVYAAISPNLATGRYAHTRRIACDAYSAIGETQYTLNSTNYGWWQTYIYNYIDGDHLVLKNESLGANKARVTSGVVNGTLIAGDDFSTTGQWSGRAQTLFQNQDVLDIARNGVAFRPVEGNTGQGASELFTRQIGGYFYLAVLNYGSSAKSYTIDMNRIGLNPSQNYSVKELYSGNNSSASGTLTANLGAADAAIYRFDLGGSSQASNIPERKIIPETPKEFLPFPNPVIDWLKLNSETVISSAKLTSLRTGQIVQTVTHVNSKNLELNMKDYQDPFYVLTVTGSDGVVKTYKIIKN</sequence>
<dbReference type="PANTHER" id="PTHR11452">
    <property type="entry name" value="ALPHA-GALACTOSIDASE/ALPHA-N-ACETYLGALACTOSAMINIDASE"/>
    <property type="match status" value="1"/>
</dbReference>
<comment type="caution">
    <text evidence="7">The sequence shown here is derived from an EMBL/GenBank/DDBJ whole genome shotgun (WGS) entry which is preliminary data.</text>
</comment>
<dbReference type="Pfam" id="PF16990">
    <property type="entry name" value="CBM_35"/>
    <property type="match status" value="1"/>
</dbReference>
<feature type="chain" id="PRO_5031428966" evidence="5">
    <location>
        <begin position="25"/>
        <end position="893"/>
    </location>
</feature>
<evidence type="ECO:0000256" key="4">
    <source>
        <dbReference type="ARBA" id="ARBA00023295"/>
    </source>
</evidence>
<dbReference type="GO" id="GO:0004557">
    <property type="term" value="F:alpha-galactosidase activity"/>
    <property type="evidence" value="ECO:0007669"/>
    <property type="project" value="UniProtKB-EC"/>
</dbReference>
<evidence type="ECO:0000256" key="5">
    <source>
        <dbReference type="SAM" id="SignalP"/>
    </source>
</evidence>
<accession>A0A7W8YSN8</accession>
<keyword evidence="2 5" id="KW-0732">Signal</keyword>
<dbReference type="PROSITE" id="PS51175">
    <property type="entry name" value="CBM6"/>
    <property type="match status" value="1"/>
</dbReference>